<dbReference type="EMBL" id="BJHV01000001">
    <property type="protein sequence ID" value="GDY44752.1"/>
    <property type="molecule type" value="Genomic_DNA"/>
</dbReference>
<dbReference type="PROSITE" id="PS50011">
    <property type="entry name" value="PROTEIN_KINASE_DOM"/>
    <property type="match status" value="1"/>
</dbReference>
<feature type="region of interest" description="Disordered" evidence="8">
    <location>
        <begin position="278"/>
        <end position="319"/>
    </location>
</feature>
<dbReference type="EC" id="2.7.11.1" evidence="1"/>
<evidence type="ECO:0000256" key="4">
    <source>
        <dbReference type="ARBA" id="ARBA00022741"/>
    </source>
</evidence>
<dbReference type="Gene3D" id="3.30.200.20">
    <property type="entry name" value="Phosphorylase Kinase, domain 1"/>
    <property type="match status" value="1"/>
</dbReference>
<dbReference type="RefSeq" id="WP_137966983.1">
    <property type="nucleotide sequence ID" value="NZ_BJHV01000001.1"/>
</dbReference>
<organism evidence="11 12">
    <name type="scientific">Streptomyces antimycoticus</name>
    <dbReference type="NCBI Taxonomy" id="68175"/>
    <lineage>
        <taxon>Bacteria</taxon>
        <taxon>Bacillati</taxon>
        <taxon>Actinomycetota</taxon>
        <taxon>Actinomycetes</taxon>
        <taxon>Kitasatosporales</taxon>
        <taxon>Streptomycetaceae</taxon>
        <taxon>Streptomyces</taxon>
        <taxon>Streptomyces violaceusniger group</taxon>
    </lineage>
</organism>
<evidence type="ECO:0000256" key="7">
    <source>
        <dbReference type="PROSITE-ProRule" id="PRU10141"/>
    </source>
</evidence>
<feature type="transmembrane region" description="Helical" evidence="9">
    <location>
        <begin position="392"/>
        <end position="413"/>
    </location>
</feature>
<dbReference type="PANTHER" id="PTHR43289:SF6">
    <property type="entry name" value="SERINE_THREONINE-PROTEIN KINASE NEKL-3"/>
    <property type="match status" value="1"/>
</dbReference>
<keyword evidence="6 7" id="KW-0067">ATP-binding</keyword>
<dbReference type="PROSITE" id="PS00107">
    <property type="entry name" value="PROTEIN_KINASE_ATP"/>
    <property type="match status" value="1"/>
</dbReference>
<reference evidence="11 12" key="1">
    <citation type="journal article" date="2020" name="Int. J. Syst. Evol. Microbiol.">
        <title>Reclassification of Streptomyces castelarensis and Streptomyces sporoclivatus as later heterotypic synonyms of Streptomyces antimycoticus.</title>
        <authorList>
            <person name="Komaki H."/>
            <person name="Tamura T."/>
        </authorList>
    </citation>
    <scope>NUCLEOTIDE SEQUENCE [LARGE SCALE GENOMIC DNA]</scope>
    <source>
        <strain evidence="11 12">NBRC 12839</strain>
    </source>
</reference>
<name>A0A4D4K942_9ACTN</name>
<keyword evidence="3" id="KW-0808">Transferase</keyword>
<dbReference type="Gene3D" id="1.10.510.10">
    <property type="entry name" value="Transferase(Phosphotransferase) domain 1"/>
    <property type="match status" value="1"/>
</dbReference>
<feature type="compositionally biased region" description="Low complexity" evidence="8">
    <location>
        <begin position="332"/>
        <end position="369"/>
    </location>
</feature>
<evidence type="ECO:0000256" key="1">
    <source>
        <dbReference type="ARBA" id="ARBA00012513"/>
    </source>
</evidence>
<evidence type="ECO:0000256" key="5">
    <source>
        <dbReference type="ARBA" id="ARBA00022777"/>
    </source>
</evidence>
<dbReference type="InterPro" id="IPR017441">
    <property type="entry name" value="Protein_kinase_ATP_BS"/>
</dbReference>
<dbReference type="GO" id="GO:0005524">
    <property type="term" value="F:ATP binding"/>
    <property type="evidence" value="ECO:0007669"/>
    <property type="project" value="UniProtKB-UniRule"/>
</dbReference>
<evidence type="ECO:0000259" key="10">
    <source>
        <dbReference type="PROSITE" id="PS50011"/>
    </source>
</evidence>
<dbReference type="InterPro" id="IPR008271">
    <property type="entry name" value="Ser/Thr_kinase_AS"/>
</dbReference>
<dbReference type="Pfam" id="PF00069">
    <property type="entry name" value="Pkinase"/>
    <property type="match status" value="1"/>
</dbReference>
<keyword evidence="2" id="KW-0723">Serine/threonine-protein kinase</keyword>
<dbReference type="AlphaFoldDB" id="A0A4D4K942"/>
<feature type="region of interest" description="Disordered" evidence="8">
    <location>
        <begin position="414"/>
        <end position="511"/>
    </location>
</feature>
<evidence type="ECO:0000256" key="9">
    <source>
        <dbReference type="SAM" id="Phobius"/>
    </source>
</evidence>
<keyword evidence="9" id="KW-0472">Membrane</keyword>
<dbReference type="SUPFAM" id="SSF56112">
    <property type="entry name" value="Protein kinase-like (PK-like)"/>
    <property type="match status" value="1"/>
</dbReference>
<keyword evidence="9" id="KW-1133">Transmembrane helix</keyword>
<dbReference type="InterPro" id="IPR000719">
    <property type="entry name" value="Prot_kinase_dom"/>
</dbReference>
<evidence type="ECO:0000313" key="12">
    <source>
        <dbReference type="Proteomes" id="UP000299290"/>
    </source>
</evidence>
<feature type="region of interest" description="Disordered" evidence="8">
    <location>
        <begin position="332"/>
        <end position="376"/>
    </location>
</feature>
<evidence type="ECO:0000256" key="3">
    <source>
        <dbReference type="ARBA" id="ARBA00022679"/>
    </source>
</evidence>
<keyword evidence="4 7" id="KW-0547">Nucleotide-binding</keyword>
<keyword evidence="9" id="KW-0812">Transmembrane</keyword>
<evidence type="ECO:0000313" key="11">
    <source>
        <dbReference type="EMBL" id="GDY44752.1"/>
    </source>
</evidence>
<dbReference type="GO" id="GO:0004674">
    <property type="term" value="F:protein serine/threonine kinase activity"/>
    <property type="evidence" value="ECO:0007669"/>
    <property type="project" value="UniProtKB-KW"/>
</dbReference>
<dbReference type="InterPro" id="IPR011009">
    <property type="entry name" value="Kinase-like_dom_sf"/>
</dbReference>
<evidence type="ECO:0000256" key="8">
    <source>
        <dbReference type="SAM" id="MobiDB-lite"/>
    </source>
</evidence>
<evidence type="ECO:0000256" key="6">
    <source>
        <dbReference type="ARBA" id="ARBA00022840"/>
    </source>
</evidence>
<feature type="binding site" evidence="7">
    <location>
        <position position="48"/>
    </location>
    <ligand>
        <name>ATP</name>
        <dbReference type="ChEBI" id="CHEBI:30616"/>
    </ligand>
</feature>
<sequence length="655" mass="68076">MSEAEKTQGSTGRLLAGRYRLGEILGQGGMGTVWRASDQTLGRTVAVKELRFPSSVEEDEKRRLITRTLREAKAIARIRSNGAVTVYDVVDEDDRPWIVMELIEGRSLADVVRDDGPLTPRRAAEVGLAVLDVLRAAHQAGILHRDVKPSNVLISDDGRVVLTDFGIAQVEGDPSVTSTGMLVGAPSYISPERARGQKPGPPADLWSLGGLLYAAVEGVPPYDKSTAIATLTAVMTEPVEPPKNAGPLEEVIYGLLTKDPARRLDDAGARALLEHAVSAPEETKVPADATRTMSLPPAPTEDEAAAEAKEAAVSERRRGALKSVRNAAAAAATKKADSGSAAKPAESAEKSGASGAAKSGAAAAATPEGVPAPRPAAPLRASITDVVPRRTLIIIAVVVVLAIVGTVLAVVLSDGGDGGDKAKGASGGDKSTSAGASGGAKDDQGADKAGQSEGESPKAGDSGGKSGSQPGTDASESSDDNSGKGGGGSGDDSGKGKGGDGKGGLPDGYQTVKSSDFPFSMAMPEGWSVHSGSYAGSRKYYGGSSIPRIQIDFTNAPRSDAEADWRKGEDNARRTMAGYKGLGIKSIDWRGYPTVADWQFERDQDGKRVRVLNRGFKADGSHGFAILITCEASKWNDKECTTLRQTAFDTFKITD</sequence>
<accession>A0A4D4K942</accession>
<feature type="domain" description="Protein kinase" evidence="10">
    <location>
        <begin position="19"/>
        <end position="278"/>
    </location>
</feature>
<comment type="caution">
    <text evidence="11">The sequence shown here is derived from an EMBL/GenBank/DDBJ whole genome shotgun (WGS) entry which is preliminary data.</text>
</comment>
<proteinExistence type="predicted"/>
<protein>
    <recommendedName>
        <fullName evidence="1">non-specific serine/threonine protein kinase</fullName>
        <ecNumber evidence="1">2.7.11.1</ecNumber>
    </recommendedName>
</protein>
<dbReference type="SMART" id="SM00220">
    <property type="entry name" value="S_TKc"/>
    <property type="match status" value="1"/>
</dbReference>
<dbReference type="Proteomes" id="UP000299290">
    <property type="component" value="Unassembled WGS sequence"/>
</dbReference>
<keyword evidence="12" id="KW-1185">Reference proteome</keyword>
<dbReference type="CDD" id="cd14014">
    <property type="entry name" value="STKc_PknB_like"/>
    <property type="match status" value="1"/>
</dbReference>
<keyword evidence="5" id="KW-0418">Kinase</keyword>
<dbReference type="PANTHER" id="PTHR43289">
    <property type="entry name" value="MITOGEN-ACTIVATED PROTEIN KINASE KINASE KINASE 20-RELATED"/>
    <property type="match status" value="1"/>
</dbReference>
<feature type="compositionally biased region" description="Basic and acidic residues" evidence="8">
    <location>
        <begin position="306"/>
        <end position="318"/>
    </location>
</feature>
<evidence type="ECO:0000256" key="2">
    <source>
        <dbReference type="ARBA" id="ARBA00022527"/>
    </source>
</evidence>
<dbReference type="PROSITE" id="PS00108">
    <property type="entry name" value="PROTEIN_KINASE_ST"/>
    <property type="match status" value="1"/>
</dbReference>
<gene>
    <name evidence="11" type="ORF">SANT12839_056340</name>
</gene>